<dbReference type="STRING" id="661478.OP10G_0136"/>
<evidence type="ECO:0000313" key="2">
    <source>
        <dbReference type="Proteomes" id="UP000027982"/>
    </source>
</evidence>
<gene>
    <name evidence="1" type="ORF">OP10G_0136</name>
</gene>
<accession>A0A068NPJ9</accession>
<dbReference type="HOGENOM" id="CLU_109751_0_0_0"/>
<evidence type="ECO:0008006" key="3">
    <source>
        <dbReference type="Google" id="ProtNLM"/>
    </source>
</evidence>
<dbReference type="Proteomes" id="UP000027982">
    <property type="component" value="Chromosome"/>
</dbReference>
<organism evidence="1 2">
    <name type="scientific">Fimbriimonas ginsengisoli Gsoil 348</name>
    <dbReference type="NCBI Taxonomy" id="661478"/>
    <lineage>
        <taxon>Bacteria</taxon>
        <taxon>Bacillati</taxon>
        <taxon>Armatimonadota</taxon>
        <taxon>Fimbriimonadia</taxon>
        <taxon>Fimbriimonadales</taxon>
        <taxon>Fimbriimonadaceae</taxon>
        <taxon>Fimbriimonas</taxon>
    </lineage>
</organism>
<protein>
    <recommendedName>
        <fullName evidence="3">HD domain-containing protein</fullName>
    </recommendedName>
</protein>
<reference evidence="1 2" key="1">
    <citation type="journal article" date="2014" name="PLoS ONE">
        <title>The first complete genome sequence of the class fimbriimonadia in the phylum armatimonadetes.</title>
        <authorList>
            <person name="Hu Z.Y."/>
            <person name="Wang Y.Z."/>
            <person name="Im W.T."/>
            <person name="Wang S.Y."/>
            <person name="Zhao G.P."/>
            <person name="Zheng H.J."/>
            <person name="Quan Z.X."/>
        </authorList>
    </citation>
    <scope>NUCLEOTIDE SEQUENCE [LARGE SCALE GENOMIC DNA]</scope>
    <source>
        <strain evidence="1">Gsoil 348</strain>
    </source>
</reference>
<sequence length="219" mass="25844">MDGMEIGTKSVLFGAHCWFIHPWFVARAWTKLYGFPKDYRLWVAFFVHDLGYLGKPNMDGPEGETHVEFGANLMHRWFDVSEPTRTPECDRIRHAVGHRWCPGCISQFNEWRNFCLYHSRFYAKRDRQPFSRLCVADKLAVALEPWWLYLPRVIATGEIREYMALARHREGSKYSAMQMNTTSPRAWFETMGVYLRAWAYEHADGRPDTWTPELKAVQQ</sequence>
<dbReference type="KEGG" id="fgi:OP10G_0136"/>
<dbReference type="EMBL" id="CP007139">
    <property type="protein sequence ID" value="AIE83504.1"/>
    <property type="molecule type" value="Genomic_DNA"/>
</dbReference>
<name>A0A068NPJ9_FIMGI</name>
<dbReference type="AlphaFoldDB" id="A0A068NPJ9"/>
<dbReference type="eggNOG" id="ENOG50331CZ">
    <property type="taxonomic scope" value="Bacteria"/>
</dbReference>
<keyword evidence="2" id="KW-1185">Reference proteome</keyword>
<evidence type="ECO:0000313" key="1">
    <source>
        <dbReference type="EMBL" id="AIE83504.1"/>
    </source>
</evidence>
<proteinExistence type="predicted"/>